<keyword evidence="6 10" id="KW-0560">Oxidoreductase</keyword>
<keyword evidence="5 10" id="KW-0521">NADP</keyword>
<dbReference type="SUPFAM" id="SSF53659">
    <property type="entry name" value="Isocitrate/Isopropylmalate dehydrogenase-like"/>
    <property type="match status" value="1"/>
</dbReference>
<dbReference type="EC" id="1.1.1.262" evidence="10"/>
<dbReference type="InterPro" id="IPR037539">
    <property type="entry name" value="PdxA_epsilonprot"/>
</dbReference>
<dbReference type="GO" id="GO:0042823">
    <property type="term" value="P:pyridoxal phosphate biosynthetic process"/>
    <property type="evidence" value="ECO:0007669"/>
    <property type="project" value="UniProtKB-UniRule"/>
</dbReference>
<evidence type="ECO:0000256" key="5">
    <source>
        <dbReference type="ARBA" id="ARBA00022857"/>
    </source>
</evidence>
<comment type="pathway">
    <text evidence="10">Cofactor biosynthesis; pyridoxine 5'-phosphate biosynthesis; pyridoxine 5'-phosphate from D-erythrose 4-phosphate: step 4/5.</text>
</comment>
<feature type="binding site" evidence="10">
    <location>
        <position position="121"/>
    </location>
    <ligand>
        <name>substrate</name>
    </ligand>
</feature>
<dbReference type="AlphaFoldDB" id="A0A3D8J4R1"/>
<sequence length="306" mass="34830">MYKVGISIGDSNGIGPEILLKSHHIIKQYCKPFYCVHKEFLKKLAEILKLDFPKDAEFIDIDAKIPSLNIAQISADSGLYSYQSFLKACKLAEEKQVDFITTLPIHKFAWKKANIDFIGHTEVLRNRYKKEGIMMLGCEEMFVALFSDHIPLKMVSKLIQKDKIKQFLFNLYLCIKEKNIAVLGLNPHCGDNGLIGTEDFIIQDAIKEINTELKEEIFKGPISADSAFTPMQRKKYKYYIAFYHDIGLATLKALYFAQSINVTLNIPILRTSVDHGVGYDIAYKNLADIQSYINAILLGIKFKGKQ</sequence>
<comment type="subunit">
    <text evidence="10">Homodimer.</text>
</comment>
<evidence type="ECO:0000256" key="4">
    <source>
        <dbReference type="ARBA" id="ARBA00022842"/>
    </source>
</evidence>
<evidence type="ECO:0000256" key="7">
    <source>
        <dbReference type="ARBA" id="ARBA00023027"/>
    </source>
</evidence>
<dbReference type="GO" id="GO:0008270">
    <property type="term" value="F:zinc ion binding"/>
    <property type="evidence" value="ECO:0007669"/>
    <property type="project" value="UniProtKB-UniRule"/>
</dbReference>
<feature type="binding site" evidence="10">
    <location>
        <position position="270"/>
    </location>
    <ligand>
        <name>substrate</name>
    </ligand>
</feature>
<evidence type="ECO:0000256" key="9">
    <source>
        <dbReference type="ARBA" id="ARBA00023285"/>
    </source>
</evidence>
<comment type="miscellaneous">
    <text evidence="10">The active site is located at the dimer interface.</text>
</comment>
<evidence type="ECO:0000256" key="6">
    <source>
        <dbReference type="ARBA" id="ARBA00023002"/>
    </source>
</evidence>
<dbReference type="EMBL" id="NXLX01000020">
    <property type="protein sequence ID" value="RDU72458.1"/>
    <property type="molecule type" value="Genomic_DNA"/>
</dbReference>
<dbReference type="PANTHER" id="PTHR30004">
    <property type="entry name" value="4-HYDROXYTHREONINE-4-PHOSPHATE DEHYDROGENASE"/>
    <property type="match status" value="1"/>
</dbReference>
<dbReference type="GO" id="GO:0005737">
    <property type="term" value="C:cytoplasm"/>
    <property type="evidence" value="ECO:0007669"/>
    <property type="project" value="UniProtKB-SubCell"/>
</dbReference>
<keyword evidence="12" id="KW-1185">Reference proteome</keyword>
<evidence type="ECO:0000256" key="3">
    <source>
        <dbReference type="ARBA" id="ARBA00022833"/>
    </source>
</evidence>
<dbReference type="NCBIfam" id="NF003040">
    <property type="entry name" value="PRK03946.1"/>
    <property type="match status" value="1"/>
</dbReference>
<dbReference type="Pfam" id="PF04166">
    <property type="entry name" value="PdxA"/>
    <property type="match status" value="1"/>
</dbReference>
<dbReference type="GO" id="GO:0008615">
    <property type="term" value="P:pyridoxine biosynthetic process"/>
    <property type="evidence" value="ECO:0007669"/>
    <property type="project" value="UniProtKB-UniRule"/>
</dbReference>
<keyword evidence="8 10" id="KW-0664">Pyridoxine biosynthesis</keyword>
<keyword evidence="1 10" id="KW-0963">Cytoplasm</keyword>
<protein>
    <recommendedName>
        <fullName evidence="10">4-hydroxythreonine-4-phosphate dehydrogenase</fullName>
        <ecNumber evidence="10">1.1.1.262</ecNumber>
    </recommendedName>
    <alternativeName>
        <fullName evidence="10">4-(phosphohydroxy)-L-threonine dehydrogenase</fullName>
    </alternativeName>
</protein>
<organism evidence="11 12">
    <name type="scientific">Helicobacter anseris</name>
    <dbReference type="NCBI Taxonomy" id="375926"/>
    <lineage>
        <taxon>Bacteria</taxon>
        <taxon>Pseudomonadati</taxon>
        <taxon>Campylobacterota</taxon>
        <taxon>Epsilonproteobacteria</taxon>
        <taxon>Campylobacterales</taxon>
        <taxon>Helicobacteraceae</taxon>
        <taxon>Helicobacter</taxon>
    </lineage>
</organism>
<keyword evidence="2 10" id="KW-0479">Metal-binding</keyword>
<comment type="function">
    <text evidence="10">Catalyzes the NAD(P)-dependent oxidation of 4-(phosphooxy)-L-threonine (HTP) into 2-amino-3-oxo-4-(phosphooxy)butyric acid which spontaneously decarboxylates to form 3-amino-2-oxopropyl phosphate (AHAP).</text>
</comment>
<gene>
    <name evidence="10" type="primary">pdxA</name>
    <name evidence="11" type="ORF">CQA57_06855</name>
</gene>
<feature type="binding site" evidence="10">
    <location>
        <position position="252"/>
    </location>
    <ligand>
        <name>substrate</name>
    </ligand>
</feature>
<dbReference type="Proteomes" id="UP000256695">
    <property type="component" value="Unassembled WGS sequence"/>
</dbReference>
<comment type="catalytic activity">
    <reaction evidence="10">
        <text>4-(phosphooxy)-L-threonine + NAD(+) = 3-amino-2-oxopropyl phosphate + CO2 + NADH</text>
        <dbReference type="Rhea" id="RHEA:32275"/>
        <dbReference type="ChEBI" id="CHEBI:16526"/>
        <dbReference type="ChEBI" id="CHEBI:57279"/>
        <dbReference type="ChEBI" id="CHEBI:57540"/>
        <dbReference type="ChEBI" id="CHEBI:57945"/>
        <dbReference type="ChEBI" id="CHEBI:58452"/>
        <dbReference type="EC" id="1.1.1.262"/>
    </reaction>
</comment>
<dbReference type="GO" id="GO:0050570">
    <property type="term" value="F:4-hydroxythreonine-4-phosphate dehydrogenase activity"/>
    <property type="evidence" value="ECO:0007669"/>
    <property type="project" value="UniProtKB-UniRule"/>
</dbReference>
<name>A0A3D8J4R1_9HELI</name>
<dbReference type="OrthoDB" id="9801783at2"/>
<feature type="binding site" evidence="10">
    <location>
        <position position="244"/>
    </location>
    <ligand>
        <name>a divalent metal cation</name>
        <dbReference type="ChEBI" id="CHEBI:60240"/>
        <note>ligand shared between dimeric partners</note>
    </ligand>
</feature>
<dbReference type="InterPro" id="IPR005255">
    <property type="entry name" value="PdxA_fam"/>
</dbReference>
<evidence type="ECO:0000256" key="10">
    <source>
        <dbReference type="HAMAP-Rule" id="MF_02086"/>
    </source>
</evidence>
<comment type="cofactor">
    <cofactor evidence="10">
        <name>Zn(2+)</name>
        <dbReference type="ChEBI" id="CHEBI:29105"/>
    </cofactor>
    <cofactor evidence="10">
        <name>Mg(2+)</name>
        <dbReference type="ChEBI" id="CHEBI:18420"/>
    </cofactor>
    <cofactor evidence="10">
        <name>Co(2+)</name>
        <dbReference type="ChEBI" id="CHEBI:48828"/>
    </cofactor>
</comment>
<dbReference type="RefSeq" id="WP_115579497.1">
    <property type="nucleotide sequence ID" value="NZ_NXLX01000020.1"/>
</dbReference>
<feature type="binding site" evidence="10">
    <location>
        <position position="188"/>
    </location>
    <ligand>
        <name>a divalent metal cation</name>
        <dbReference type="ChEBI" id="CHEBI:60240"/>
        <note>ligand shared between dimeric partners</note>
    </ligand>
</feature>
<keyword evidence="4 10" id="KW-0460">Magnesium</keyword>
<evidence type="ECO:0000256" key="8">
    <source>
        <dbReference type="ARBA" id="ARBA00023096"/>
    </source>
</evidence>
<keyword evidence="9 10" id="KW-0170">Cobalt</keyword>
<reference evidence="11 12" key="1">
    <citation type="submission" date="2018-04" db="EMBL/GenBank/DDBJ databases">
        <title>Novel Campyloabacter and Helicobacter Species and Strains.</title>
        <authorList>
            <person name="Mannion A.J."/>
            <person name="Shen Z."/>
            <person name="Fox J.G."/>
        </authorList>
    </citation>
    <scope>NUCLEOTIDE SEQUENCE [LARGE SCALE GENOMIC DNA]</scope>
    <source>
        <strain evidence="11 12">MIT 04-9362</strain>
    </source>
</reference>
<dbReference type="GO" id="GO:0051287">
    <property type="term" value="F:NAD binding"/>
    <property type="evidence" value="ECO:0007669"/>
    <property type="project" value="InterPro"/>
</dbReference>
<dbReference type="UniPathway" id="UPA00244">
    <property type="reaction ID" value="UER00312"/>
</dbReference>
<dbReference type="Gene3D" id="3.40.718.10">
    <property type="entry name" value="Isopropylmalate Dehydrogenase"/>
    <property type="match status" value="1"/>
</dbReference>
<comment type="similarity">
    <text evidence="10">Belongs to the PdxA family.</text>
</comment>
<dbReference type="GO" id="GO:0050897">
    <property type="term" value="F:cobalt ion binding"/>
    <property type="evidence" value="ECO:0007669"/>
    <property type="project" value="UniProtKB-UniRule"/>
</dbReference>
<feature type="binding site" evidence="10">
    <location>
        <position position="120"/>
    </location>
    <ligand>
        <name>substrate</name>
    </ligand>
</feature>
<feature type="binding site" evidence="10">
    <location>
        <position position="149"/>
    </location>
    <ligand>
        <name>a divalent metal cation</name>
        <dbReference type="ChEBI" id="CHEBI:60240"/>
        <note>ligand shared between dimeric partners</note>
    </ligand>
</feature>
<comment type="subcellular location">
    <subcellularLocation>
        <location evidence="10">Cytoplasm</location>
    </subcellularLocation>
</comment>
<comment type="caution">
    <text evidence="11">The sequence shown here is derived from an EMBL/GenBank/DDBJ whole genome shotgun (WGS) entry which is preliminary data.</text>
</comment>
<dbReference type="HAMAP" id="MF_02086">
    <property type="entry name" value="PdxA_Epsilonprot"/>
    <property type="match status" value="1"/>
</dbReference>
<evidence type="ECO:0000256" key="1">
    <source>
        <dbReference type="ARBA" id="ARBA00022490"/>
    </source>
</evidence>
<proteinExistence type="inferred from homology"/>
<dbReference type="PANTHER" id="PTHR30004:SF6">
    <property type="entry name" value="D-THREONATE 4-PHOSPHATE DEHYDROGENASE"/>
    <property type="match status" value="1"/>
</dbReference>
<evidence type="ECO:0000313" key="12">
    <source>
        <dbReference type="Proteomes" id="UP000256695"/>
    </source>
</evidence>
<evidence type="ECO:0000256" key="2">
    <source>
        <dbReference type="ARBA" id="ARBA00022723"/>
    </source>
</evidence>
<evidence type="ECO:0000313" key="11">
    <source>
        <dbReference type="EMBL" id="RDU72458.1"/>
    </source>
</evidence>
<dbReference type="GO" id="GO:0000287">
    <property type="term" value="F:magnesium ion binding"/>
    <property type="evidence" value="ECO:0007669"/>
    <property type="project" value="UniProtKB-UniRule"/>
</dbReference>
<accession>A0A3D8J4R1</accession>
<feature type="binding site" evidence="10">
    <location>
        <position position="261"/>
    </location>
    <ligand>
        <name>substrate</name>
    </ligand>
</feature>
<keyword evidence="3 10" id="KW-0862">Zinc</keyword>
<keyword evidence="7 10" id="KW-0520">NAD</keyword>